<dbReference type="Gene3D" id="6.10.140.2220">
    <property type="match status" value="1"/>
</dbReference>
<evidence type="ECO:0000256" key="1">
    <source>
        <dbReference type="ARBA" id="ARBA00022723"/>
    </source>
</evidence>
<dbReference type="OrthoDB" id="437457at2759"/>
<reference evidence="6 7" key="1">
    <citation type="journal article" date="2011" name="Proc. Natl. Acad. Sci. U.S.A.">
        <title>Genome and transcriptome analyses of the mountain pine beetle-fungal symbiont Grosmannia clavigera, a lodgepole pine pathogen.</title>
        <authorList>
            <person name="DiGuistini S."/>
            <person name="Wang Y."/>
            <person name="Liao N.Y."/>
            <person name="Taylor G."/>
            <person name="Tanguay P."/>
            <person name="Feau N."/>
            <person name="Henrissat B."/>
            <person name="Chan S.K."/>
            <person name="Hesse-Orce U."/>
            <person name="Alamouti S.M."/>
            <person name="Tsui C.K.M."/>
            <person name="Docking R.T."/>
            <person name="Levasseur A."/>
            <person name="Haridas S."/>
            <person name="Robertson G."/>
            <person name="Birol I."/>
            <person name="Holt R.A."/>
            <person name="Marra M.A."/>
            <person name="Hamelin R.C."/>
            <person name="Hirst M."/>
            <person name="Jones S.J.M."/>
            <person name="Bohlmann J."/>
            <person name="Breuil C."/>
        </authorList>
    </citation>
    <scope>NUCLEOTIDE SEQUENCE [LARGE SCALE GENOMIC DNA]</scope>
    <source>
        <strain evidence="7">kw1407 / UAMH 11150</strain>
    </source>
</reference>
<dbReference type="PROSITE" id="PS50865">
    <property type="entry name" value="ZF_MYND_2"/>
    <property type="match status" value="1"/>
</dbReference>
<proteinExistence type="predicted"/>
<dbReference type="GO" id="GO:0008270">
    <property type="term" value="F:zinc ion binding"/>
    <property type="evidence" value="ECO:0007669"/>
    <property type="project" value="UniProtKB-KW"/>
</dbReference>
<dbReference type="STRING" id="655863.F0XPE4"/>
<keyword evidence="1" id="KW-0479">Metal-binding</keyword>
<organism evidence="7">
    <name type="scientific">Grosmannia clavigera (strain kw1407 / UAMH 11150)</name>
    <name type="common">Blue stain fungus</name>
    <name type="synonym">Graphiocladiella clavigera</name>
    <dbReference type="NCBI Taxonomy" id="655863"/>
    <lineage>
        <taxon>Eukaryota</taxon>
        <taxon>Fungi</taxon>
        <taxon>Dikarya</taxon>
        <taxon>Ascomycota</taxon>
        <taxon>Pezizomycotina</taxon>
        <taxon>Sordariomycetes</taxon>
        <taxon>Sordariomycetidae</taxon>
        <taxon>Ophiostomatales</taxon>
        <taxon>Ophiostomataceae</taxon>
        <taxon>Leptographium</taxon>
    </lineage>
</organism>
<dbReference type="SUPFAM" id="SSF144232">
    <property type="entry name" value="HIT/MYND zinc finger-like"/>
    <property type="match status" value="1"/>
</dbReference>
<gene>
    <name evidence="6" type="ORF">CMQ_7239</name>
</gene>
<keyword evidence="3" id="KW-0862">Zinc</keyword>
<dbReference type="EMBL" id="GL629801">
    <property type="protein sequence ID" value="EFX00237.1"/>
    <property type="molecule type" value="Genomic_DNA"/>
</dbReference>
<evidence type="ECO:0000256" key="3">
    <source>
        <dbReference type="ARBA" id="ARBA00022833"/>
    </source>
</evidence>
<keyword evidence="2 4" id="KW-0863">Zinc-finger</keyword>
<evidence type="ECO:0000259" key="5">
    <source>
        <dbReference type="PROSITE" id="PS50865"/>
    </source>
</evidence>
<evidence type="ECO:0000256" key="4">
    <source>
        <dbReference type="PROSITE-ProRule" id="PRU00134"/>
    </source>
</evidence>
<dbReference type="RefSeq" id="XP_014169719.1">
    <property type="nucleotide sequence ID" value="XM_014314244.1"/>
</dbReference>
<sequence length="599" mass="66593">MRYRGTAYKNLPRRLKRLSTHIRIMTLKDHGDDRCSILGSSQIVPRILASSDSAELVVTARCNYCASPQPATVCDGCHEAQYCSAGCRDKDTRFHQHLCAKAAGRFGLGRRPSAMHRRAIVLRPENAQAEFVWLRTTGCGQLCTSQLAGILGSSLKNLRLFVADRPDIETAGRLNTDGVGLKTLPGHMTVAIRNCQDRFQGKPNIPLCTLAGPGRLYTHRGILLLVSLSTRAIRLNEDLFARAAEKPEAEPEAPARLFDRKEASKKVLGLVQDISMYDWTVVVLCVLNDDMQVSVEDARVAMAKSPLIPALKVNCSGHQMMWDIPAVERVLIATDRRSESLLHHVSPYTVALGLPWVVRIAWPDARMDDDDILDPNGDRFVGVLGSHFCMPRDNAPAEVAAIQWDVTADTPPNAAHPAYNELGTFLFSIGAVDWEQVQSVLDTKTNAFQSTVVRHVRPPDFGSDMLTTIHHPSCCGSFYVFHESPGVAIDKHHLMAVNKFLQTIFTHKEQAVVQQTRQRPAGNRRGYKTIPQICSRINRQAMEKFWASYAEKEFTLLPRAQFVPHSLYETGAPTPRYHVTATELADVQVLMKGNGFSID</sequence>
<evidence type="ECO:0000256" key="2">
    <source>
        <dbReference type="ARBA" id="ARBA00022771"/>
    </source>
</evidence>
<feature type="domain" description="MYND-type" evidence="5">
    <location>
        <begin position="62"/>
        <end position="99"/>
    </location>
</feature>
<dbReference type="PROSITE" id="PS01360">
    <property type="entry name" value="ZF_MYND_1"/>
    <property type="match status" value="1"/>
</dbReference>
<dbReference type="HOGENOM" id="CLU_455645_0_0_1"/>
<protein>
    <recommendedName>
        <fullName evidence="5">MYND-type domain-containing protein</fullName>
    </recommendedName>
</protein>
<name>F0XPE4_GROCL</name>
<dbReference type="AlphaFoldDB" id="F0XPE4"/>
<keyword evidence="7" id="KW-1185">Reference proteome</keyword>
<accession>F0XPE4</accession>
<dbReference type="InterPro" id="IPR002893">
    <property type="entry name" value="Znf_MYND"/>
</dbReference>
<dbReference type="GeneID" id="25980761"/>
<evidence type="ECO:0000313" key="6">
    <source>
        <dbReference type="EMBL" id="EFX00237.1"/>
    </source>
</evidence>
<dbReference type="Proteomes" id="UP000007796">
    <property type="component" value="Unassembled WGS sequence"/>
</dbReference>
<evidence type="ECO:0000313" key="7">
    <source>
        <dbReference type="Proteomes" id="UP000007796"/>
    </source>
</evidence>
<dbReference type="InParanoid" id="F0XPE4"/>